<dbReference type="InterPro" id="IPR029787">
    <property type="entry name" value="Nucleotide_cyclase"/>
</dbReference>
<sequence>MCIIKNYYHVLVFGLNSGAQNTSLPRGSNIADYEDGMSTENYEDNMGIAEQKANLLIEGETNPSNDGEQHHQVRHHPNSFQGDRDLAFEEHEHNQRELHHHPYQHQQSFTQQWNLYMSIILVLIQVVMIIFQNITGICILYPSERSQRKAFLETRSCVKARLAMQRENQQQERLLLSVLPRHVAVEMKADIAGNYSRDGMFHKIYIQIHENVSILFADICGFTRLSDQCTAEELVRLLNELFDRLALEHNCLRIKLLGDCYYCVSGLPEPRSDHAHCCVEMGIDMIEAISLVRDMTHVDVNMRVGIHSGRVLCGVLGLTKWQFDVYEFFFSCRQQTSWSNDVTLANHMESGGLPGRIHITSETLSFLKSDYEVEKACGMERDSFLRDHNIETWFIVKANNIHGRSKSLKKSNNLAKPTSYNTVAKELRLMGHHKPLIVQSMTDSMTRSPSSITQHDLAEDSGARYLIPSEENQQIVTEVNEYLSRAIDARNIERLKNENINPLTLKFKDSELERKDDDNGRSTKPFFRRLLTNYVTVQVIHVIGLIYIVVSQLYIAVYKIQSDVNPKVVRFRNGTLVCTGENNTMEGDPFSSTCFYQNSHLIQLLILLPDLLFTHVTLILTSQQQVLFTPLATNCGVKVIVNGMLLIIFLTFFDYELIDISDELRRLLFFRGHSINYPSKCRLPLDLLLFYFTLIAHSRQTECSVRLDFLWKVQATEEKEEMDRLQAHNRKLLANILPAHVCDYFLKQAGSQRDEIYAESCDNVCVMFASIPNFWEFYMEMGPNKQGVECLRLLNEIIADFDEILGEEEFRWIEKIKTTGATYMAASGRQNGNLIIMIFIHEMCRNTRTGLTPATRDLTNYAHAMAMADFALQIKCQLQKINEHSFNNFRLRVGLNIGRVVAGVIGARKPQYDIWGNIVNVASRMDSCGEMDKIQVTEELADILQTNFVLERRGKIFVKGKGEMVTWWVIGKK</sequence>
<dbReference type="GO" id="GO:0005886">
    <property type="term" value="C:plasma membrane"/>
    <property type="evidence" value="ECO:0007669"/>
    <property type="project" value="InterPro"/>
</dbReference>
<evidence type="ECO:0000256" key="13">
    <source>
        <dbReference type="ARBA" id="ARBA00023136"/>
    </source>
</evidence>
<name>A0A1D2MF39_ORCCI</name>
<dbReference type="CDD" id="cd07302">
    <property type="entry name" value="CHD"/>
    <property type="match status" value="2"/>
</dbReference>
<dbReference type="InterPro" id="IPR032628">
    <property type="entry name" value="AC_N"/>
</dbReference>
<feature type="domain" description="Guanylate cyclase" evidence="18">
    <location>
        <begin position="213"/>
        <end position="326"/>
    </location>
</feature>
<dbReference type="FunFam" id="3.30.70.1230:FF:000001">
    <property type="entry name" value="Adenylate cyclase"/>
    <property type="match status" value="1"/>
</dbReference>
<dbReference type="PANTHER" id="PTHR45627:SF23">
    <property type="entry name" value="AT30656P-RELATED"/>
    <property type="match status" value="1"/>
</dbReference>
<dbReference type="GO" id="GO:0004016">
    <property type="term" value="F:adenylate cyclase activity"/>
    <property type="evidence" value="ECO:0007669"/>
    <property type="project" value="UniProtKB-EC"/>
</dbReference>
<gene>
    <name evidence="19" type="ORF">Ocin01_15200</name>
</gene>
<reference evidence="19 20" key="1">
    <citation type="journal article" date="2016" name="Genome Biol. Evol.">
        <title>Gene Family Evolution Reflects Adaptation to Soil Environmental Stressors in the Genome of the Collembolan Orchesella cincta.</title>
        <authorList>
            <person name="Faddeeva-Vakhrusheva A."/>
            <person name="Derks M.F."/>
            <person name="Anvar S.Y."/>
            <person name="Agamennone V."/>
            <person name="Suring W."/>
            <person name="Smit S."/>
            <person name="van Straalen N.M."/>
            <person name="Roelofs D."/>
        </authorList>
    </citation>
    <scope>NUCLEOTIDE SEQUENCE [LARGE SCALE GENOMIC DNA]</scope>
    <source>
        <tissue evidence="19">Mixed pool</tissue>
    </source>
</reference>
<proteinExistence type="predicted"/>
<dbReference type="SUPFAM" id="SSF55073">
    <property type="entry name" value="Nucleotide cyclase"/>
    <property type="match status" value="2"/>
</dbReference>
<evidence type="ECO:0000256" key="12">
    <source>
        <dbReference type="ARBA" id="ARBA00022998"/>
    </source>
</evidence>
<dbReference type="InterPro" id="IPR001054">
    <property type="entry name" value="A/G_cyclase"/>
</dbReference>
<dbReference type="Pfam" id="PF00211">
    <property type="entry name" value="Guanylate_cyc"/>
    <property type="match status" value="2"/>
</dbReference>
<comment type="subcellular location">
    <subcellularLocation>
        <location evidence="3">Membrane</location>
        <topology evidence="3">Multi-pass membrane protein</topology>
    </subcellularLocation>
</comment>
<keyword evidence="11 17" id="KW-1133">Transmembrane helix</keyword>
<dbReference type="GO" id="GO:0006171">
    <property type="term" value="P:cAMP biosynthetic process"/>
    <property type="evidence" value="ECO:0007669"/>
    <property type="project" value="UniProtKB-KW"/>
</dbReference>
<keyword evidence="9" id="KW-0067">ATP-binding</keyword>
<dbReference type="GO" id="GO:0005524">
    <property type="term" value="F:ATP binding"/>
    <property type="evidence" value="ECO:0007669"/>
    <property type="project" value="UniProtKB-KW"/>
</dbReference>
<evidence type="ECO:0000256" key="15">
    <source>
        <dbReference type="ARBA" id="ARBA00023239"/>
    </source>
</evidence>
<dbReference type="Pfam" id="PF06327">
    <property type="entry name" value="Adcy_cons_dom"/>
    <property type="match status" value="1"/>
</dbReference>
<evidence type="ECO:0000256" key="4">
    <source>
        <dbReference type="ARBA" id="ARBA00012201"/>
    </source>
</evidence>
<evidence type="ECO:0000256" key="14">
    <source>
        <dbReference type="ARBA" id="ARBA00023180"/>
    </source>
</evidence>
<evidence type="ECO:0000256" key="9">
    <source>
        <dbReference type="ARBA" id="ARBA00022840"/>
    </source>
</evidence>
<feature type="domain" description="Guanylate cyclase" evidence="18">
    <location>
        <begin position="765"/>
        <end position="926"/>
    </location>
</feature>
<feature type="transmembrane region" description="Helical" evidence="17">
    <location>
        <begin position="531"/>
        <end position="555"/>
    </location>
</feature>
<feature type="transmembrane region" description="Helical" evidence="17">
    <location>
        <begin position="632"/>
        <end position="653"/>
    </location>
</feature>
<protein>
    <recommendedName>
        <fullName evidence="4">adenylate cyclase</fullName>
        <ecNumber evidence="4">4.6.1.1</ecNumber>
    </recommendedName>
</protein>
<evidence type="ECO:0000256" key="3">
    <source>
        <dbReference type="ARBA" id="ARBA00004141"/>
    </source>
</evidence>
<feature type="region of interest" description="Disordered" evidence="16">
    <location>
        <begin position="59"/>
        <end position="81"/>
    </location>
</feature>
<organism evidence="19 20">
    <name type="scientific">Orchesella cincta</name>
    <name type="common">Springtail</name>
    <name type="synonym">Podura cincta</name>
    <dbReference type="NCBI Taxonomy" id="48709"/>
    <lineage>
        <taxon>Eukaryota</taxon>
        <taxon>Metazoa</taxon>
        <taxon>Ecdysozoa</taxon>
        <taxon>Arthropoda</taxon>
        <taxon>Hexapoda</taxon>
        <taxon>Collembola</taxon>
        <taxon>Entomobryomorpha</taxon>
        <taxon>Entomobryoidea</taxon>
        <taxon>Orchesellidae</taxon>
        <taxon>Orchesellinae</taxon>
        <taxon>Orchesella</taxon>
    </lineage>
</organism>
<evidence type="ECO:0000256" key="17">
    <source>
        <dbReference type="SAM" id="Phobius"/>
    </source>
</evidence>
<dbReference type="PANTHER" id="PTHR45627">
    <property type="entry name" value="ADENYLATE CYCLASE TYPE 1"/>
    <property type="match status" value="1"/>
</dbReference>
<evidence type="ECO:0000256" key="2">
    <source>
        <dbReference type="ARBA" id="ARBA00001946"/>
    </source>
</evidence>
<dbReference type="Gene3D" id="3.30.70.1230">
    <property type="entry name" value="Nucleotide cyclase"/>
    <property type="match status" value="2"/>
</dbReference>
<comment type="caution">
    <text evidence="19">The sequence shown here is derived from an EMBL/GenBank/DDBJ whole genome shotgun (WGS) entry which is preliminary data.</text>
</comment>
<keyword evidence="20" id="KW-1185">Reference proteome</keyword>
<evidence type="ECO:0000313" key="19">
    <source>
        <dbReference type="EMBL" id="ODM91481.1"/>
    </source>
</evidence>
<keyword evidence="13 17" id="KW-0472">Membrane</keyword>
<evidence type="ECO:0000256" key="10">
    <source>
        <dbReference type="ARBA" id="ARBA00022842"/>
    </source>
</evidence>
<comment type="catalytic activity">
    <reaction evidence="1">
        <text>ATP = 3',5'-cyclic AMP + diphosphate</text>
        <dbReference type="Rhea" id="RHEA:15389"/>
        <dbReference type="ChEBI" id="CHEBI:30616"/>
        <dbReference type="ChEBI" id="CHEBI:33019"/>
        <dbReference type="ChEBI" id="CHEBI:58165"/>
        <dbReference type="EC" id="4.6.1.1"/>
    </reaction>
</comment>
<evidence type="ECO:0000313" key="20">
    <source>
        <dbReference type="Proteomes" id="UP000094527"/>
    </source>
</evidence>
<evidence type="ECO:0000256" key="16">
    <source>
        <dbReference type="SAM" id="MobiDB-lite"/>
    </source>
</evidence>
<keyword evidence="12" id="KW-0115">cAMP biosynthesis</keyword>
<evidence type="ECO:0000259" key="18">
    <source>
        <dbReference type="PROSITE" id="PS50125"/>
    </source>
</evidence>
<dbReference type="OMA" id="HNSSHWT"/>
<evidence type="ECO:0000256" key="7">
    <source>
        <dbReference type="ARBA" id="ARBA00022737"/>
    </source>
</evidence>
<feature type="transmembrane region" description="Helical" evidence="17">
    <location>
        <begin position="115"/>
        <end position="141"/>
    </location>
</feature>
<dbReference type="STRING" id="48709.A0A1D2MF39"/>
<keyword evidence="14" id="KW-0325">Glycoprotein</keyword>
<dbReference type="AlphaFoldDB" id="A0A1D2MF39"/>
<evidence type="ECO:0000256" key="5">
    <source>
        <dbReference type="ARBA" id="ARBA00022692"/>
    </source>
</evidence>
<keyword evidence="15" id="KW-0456">Lyase</keyword>
<dbReference type="EMBL" id="LJIJ01001534">
    <property type="protein sequence ID" value="ODM91481.1"/>
    <property type="molecule type" value="Genomic_DNA"/>
</dbReference>
<keyword evidence="6" id="KW-0479">Metal-binding</keyword>
<evidence type="ECO:0000256" key="11">
    <source>
        <dbReference type="ARBA" id="ARBA00022989"/>
    </source>
</evidence>
<dbReference type="Proteomes" id="UP000094527">
    <property type="component" value="Unassembled WGS sequence"/>
</dbReference>
<dbReference type="Pfam" id="PF16214">
    <property type="entry name" value="AC_N"/>
    <property type="match status" value="1"/>
</dbReference>
<evidence type="ECO:0000256" key="1">
    <source>
        <dbReference type="ARBA" id="ARBA00001593"/>
    </source>
</evidence>
<evidence type="ECO:0000256" key="8">
    <source>
        <dbReference type="ARBA" id="ARBA00022741"/>
    </source>
</evidence>
<dbReference type="GO" id="GO:0035556">
    <property type="term" value="P:intracellular signal transduction"/>
    <property type="evidence" value="ECO:0007669"/>
    <property type="project" value="InterPro"/>
</dbReference>
<keyword evidence="8" id="KW-0547">Nucleotide-binding</keyword>
<dbReference type="GO" id="GO:0007189">
    <property type="term" value="P:adenylate cyclase-activating G protein-coupled receptor signaling pathway"/>
    <property type="evidence" value="ECO:0007669"/>
    <property type="project" value="TreeGrafter"/>
</dbReference>
<keyword evidence="7" id="KW-0677">Repeat</keyword>
<accession>A0A1D2MF39</accession>
<keyword evidence="5 17" id="KW-0812">Transmembrane</keyword>
<dbReference type="InterPro" id="IPR009398">
    <property type="entry name" value="Adcy_conserved_dom"/>
</dbReference>
<dbReference type="OrthoDB" id="6147412at2759"/>
<keyword evidence="10" id="KW-0460">Magnesium</keyword>
<dbReference type="SMART" id="SM00044">
    <property type="entry name" value="CYCc"/>
    <property type="match status" value="2"/>
</dbReference>
<dbReference type="GO" id="GO:0046872">
    <property type="term" value="F:metal ion binding"/>
    <property type="evidence" value="ECO:0007669"/>
    <property type="project" value="UniProtKB-KW"/>
</dbReference>
<dbReference type="EC" id="4.6.1.1" evidence="4"/>
<comment type="cofactor">
    <cofactor evidence="2">
        <name>Mg(2+)</name>
        <dbReference type="ChEBI" id="CHEBI:18420"/>
    </cofactor>
</comment>
<dbReference type="PROSITE" id="PS50125">
    <property type="entry name" value="GUANYLATE_CYCLASE_2"/>
    <property type="match status" value="2"/>
</dbReference>
<evidence type="ECO:0000256" key="6">
    <source>
        <dbReference type="ARBA" id="ARBA00022723"/>
    </source>
</evidence>